<dbReference type="Proteomes" id="UP001331761">
    <property type="component" value="Unassembled WGS sequence"/>
</dbReference>
<reference evidence="2 3" key="1">
    <citation type="submission" date="2019-10" db="EMBL/GenBank/DDBJ databases">
        <title>Assembly and Annotation for the nematode Trichostrongylus colubriformis.</title>
        <authorList>
            <person name="Martin J."/>
        </authorList>
    </citation>
    <scope>NUCLEOTIDE SEQUENCE [LARGE SCALE GENOMIC DNA]</scope>
    <source>
        <strain evidence="2">G859</strain>
        <tissue evidence="2">Whole worm</tissue>
    </source>
</reference>
<proteinExistence type="predicted"/>
<evidence type="ECO:0000313" key="2">
    <source>
        <dbReference type="EMBL" id="KAK5983119.1"/>
    </source>
</evidence>
<keyword evidence="1" id="KW-0732">Signal</keyword>
<evidence type="ECO:0000313" key="3">
    <source>
        <dbReference type="Proteomes" id="UP001331761"/>
    </source>
</evidence>
<keyword evidence="3" id="KW-1185">Reference proteome</keyword>
<feature type="signal peptide" evidence="1">
    <location>
        <begin position="1"/>
        <end position="21"/>
    </location>
</feature>
<dbReference type="EMBL" id="WIXE01004342">
    <property type="protein sequence ID" value="KAK5983119.1"/>
    <property type="molecule type" value="Genomic_DNA"/>
</dbReference>
<protein>
    <submittedName>
        <fullName evidence="2">Uncharacterized protein</fullName>
    </submittedName>
</protein>
<feature type="chain" id="PRO_5042964790" evidence="1">
    <location>
        <begin position="22"/>
        <end position="132"/>
    </location>
</feature>
<dbReference type="AlphaFoldDB" id="A0AAN8J318"/>
<evidence type="ECO:0000256" key="1">
    <source>
        <dbReference type="SAM" id="SignalP"/>
    </source>
</evidence>
<accession>A0AAN8J318</accession>
<comment type="caution">
    <text evidence="2">The sequence shown here is derived from an EMBL/GenBank/DDBJ whole genome shotgun (WGS) entry which is preliminary data.</text>
</comment>
<organism evidence="2 3">
    <name type="scientific">Trichostrongylus colubriformis</name>
    <name type="common">Black scour worm</name>
    <dbReference type="NCBI Taxonomy" id="6319"/>
    <lineage>
        <taxon>Eukaryota</taxon>
        <taxon>Metazoa</taxon>
        <taxon>Ecdysozoa</taxon>
        <taxon>Nematoda</taxon>
        <taxon>Chromadorea</taxon>
        <taxon>Rhabditida</taxon>
        <taxon>Rhabditina</taxon>
        <taxon>Rhabditomorpha</taxon>
        <taxon>Strongyloidea</taxon>
        <taxon>Trichostrongylidae</taxon>
        <taxon>Trichostrongylus</taxon>
    </lineage>
</organism>
<name>A0AAN8J318_TRICO</name>
<gene>
    <name evidence="2" type="ORF">GCK32_022286</name>
</gene>
<sequence>MEGIQRVILLVWCWIVQRLRSLFSCVKNQPQLQCEEKHKLLLANVPLIEFDVVHKVAGETLDRRGKPLAASAYNLNLTSLPITTDSLSKENEAHMSADMRSSCHVLSTPRTSSEKAVSFTTICVPLLFYSQF</sequence>